<feature type="transmembrane region" description="Helical" evidence="1">
    <location>
        <begin position="149"/>
        <end position="171"/>
    </location>
</feature>
<dbReference type="Gene3D" id="1.10.3730.20">
    <property type="match status" value="1"/>
</dbReference>
<dbReference type="EMBL" id="AP026708">
    <property type="protein sequence ID" value="BDQ32940.1"/>
    <property type="molecule type" value="Genomic_DNA"/>
</dbReference>
<evidence type="ECO:0000313" key="3">
    <source>
        <dbReference type="Proteomes" id="UP001061361"/>
    </source>
</evidence>
<accession>A0ABM8ANH2</accession>
<feature type="transmembrane region" description="Helical" evidence="1">
    <location>
        <begin position="58"/>
        <end position="77"/>
    </location>
</feature>
<evidence type="ECO:0008006" key="4">
    <source>
        <dbReference type="Google" id="ProtNLM"/>
    </source>
</evidence>
<reference evidence="2" key="1">
    <citation type="submission" date="2022-08" db="EMBL/GenBank/DDBJ databases">
        <title>Genome Sequence of the sulphate-reducing bacterium, Pseudodesulfovibrio portus JCM14722.</title>
        <authorList>
            <person name="Kondo R."/>
            <person name="Kataoka T."/>
        </authorList>
    </citation>
    <scope>NUCLEOTIDE SEQUENCE</scope>
    <source>
        <strain evidence="2">JCM 14722</strain>
    </source>
</reference>
<feature type="transmembrane region" description="Helical" evidence="1">
    <location>
        <begin position="5"/>
        <end position="22"/>
    </location>
</feature>
<proteinExistence type="predicted"/>
<keyword evidence="3" id="KW-1185">Reference proteome</keyword>
<dbReference type="SUPFAM" id="SSF103481">
    <property type="entry name" value="Multidrug resistance efflux transporter EmrE"/>
    <property type="match status" value="1"/>
</dbReference>
<feature type="transmembrane region" description="Helical" evidence="1">
    <location>
        <begin position="123"/>
        <end position="143"/>
    </location>
</feature>
<gene>
    <name evidence="2" type="ORF">JCM14722_04820</name>
</gene>
<evidence type="ECO:0000256" key="1">
    <source>
        <dbReference type="SAM" id="Phobius"/>
    </source>
</evidence>
<dbReference type="Proteomes" id="UP001061361">
    <property type="component" value="Chromosome"/>
</dbReference>
<keyword evidence="1" id="KW-1133">Transmembrane helix</keyword>
<sequence>MGVIPFFYCVPLCGIALLFIDIPEIGPGFFPAMSWLLPVNLIAIILHFRAIHISPLSLTIPFLSFTPVFVIFTGNFVLGESLAPLGIVGVLLVVVGGYVINLDATRHGFLGPIKAIWREPGSVMMLAVAALYSLCSVGGKLLILNSSPLFAAMFLYALYGICLTAVLVGVGKARLSTIVRRPLLGMGAGIIIFLEVICHNLAISLVAAAYMVTIKRMAGIFSVIYGKLLFDEKGLRYRLLGTSVMTAGAAVIALYG</sequence>
<dbReference type="InterPro" id="IPR037185">
    <property type="entry name" value="EmrE-like"/>
</dbReference>
<feature type="transmembrane region" description="Helical" evidence="1">
    <location>
        <begin position="237"/>
        <end position="255"/>
    </location>
</feature>
<keyword evidence="1" id="KW-0812">Transmembrane</keyword>
<organism evidence="2 3">
    <name type="scientific">Pseudodesulfovibrio portus</name>
    <dbReference type="NCBI Taxonomy" id="231439"/>
    <lineage>
        <taxon>Bacteria</taxon>
        <taxon>Pseudomonadati</taxon>
        <taxon>Thermodesulfobacteriota</taxon>
        <taxon>Desulfovibrionia</taxon>
        <taxon>Desulfovibrionales</taxon>
        <taxon>Desulfovibrionaceae</taxon>
    </lineage>
</organism>
<name>A0ABM8ANH2_9BACT</name>
<feature type="transmembrane region" description="Helical" evidence="1">
    <location>
        <begin position="28"/>
        <end position="46"/>
    </location>
</feature>
<keyword evidence="1" id="KW-0472">Membrane</keyword>
<feature type="transmembrane region" description="Helical" evidence="1">
    <location>
        <begin position="83"/>
        <end position="102"/>
    </location>
</feature>
<evidence type="ECO:0000313" key="2">
    <source>
        <dbReference type="EMBL" id="BDQ32940.1"/>
    </source>
</evidence>
<protein>
    <recommendedName>
        <fullName evidence="4">EamA domain-containing protein</fullName>
    </recommendedName>
</protein>